<dbReference type="RefSeq" id="WP_103114924.1">
    <property type="nucleotide sequence ID" value="NZ_PPFX01000010.1"/>
</dbReference>
<feature type="domain" description="EamA" evidence="12">
    <location>
        <begin position="157"/>
        <end position="287"/>
    </location>
</feature>
<dbReference type="GO" id="GO:0009245">
    <property type="term" value="P:lipid A biosynthetic process"/>
    <property type="evidence" value="ECO:0007669"/>
    <property type="project" value="UniProtKB-KW"/>
</dbReference>
<accession>A0A2K2HBI1</accession>
<keyword evidence="2" id="KW-1003">Cell membrane</keyword>
<keyword evidence="8 11" id="KW-1133">Transmembrane helix</keyword>
<feature type="transmembrane region" description="Helical" evidence="11">
    <location>
        <begin position="32"/>
        <end position="52"/>
    </location>
</feature>
<proteinExistence type="predicted"/>
<protein>
    <submittedName>
        <fullName evidence="13">EamA family transporter</fullName>
    </submittedName>
</protein>
<keyword evidence="5" id="KW-0441">Lipid A biosynthesis</keyword>
<evidence type="ECO:0000259" key="12">
    <source>
        <dbReference type="Pfam" id="PF00892"/>
    </source>
</evidence>
<dbReference type="SUPFAM" id="SSF103481">
    <property type="entry name" value="Multidrug resistance efflux transporter EmrE"/>
    <property type="match status" value="2"/>
</dbReference>
<dbReference type="GO" id="GO:0022857">
    <property type="term" value="F:transmembrane transporter activity"/>
    <property type="evidence" value="ECO:0007669"/>
    <property type="project" value="InterPro"/>
</dbReference>
<dbReference type="GO" id="GO:0009103">
    <property type="term" value="P:lipopolysaccharide biosynthetic process"/>
    <property type="evidence" value="ECO:0007669"/>
    <property type="project" value="UniProtKB-KW"/>
</dbReference>
<evidence type="ECO:0000256" key="7">
    <source>
        <dbReference type="ARBA" id="ARBA00022985"/>
    </source>
</evidence>
<keyword evidence="4" id="KW-0997">Cell inner membrane</keyword>
<feature type="transmembrane region" description="Helical" evidence="11">
    <location>
        <begin position="91"/>
        <end position="109"/>
    </location>
</feature>
<evidence type="ECO:0000256" key="9">
    <source>
        <dbReference type="ARBA" id="ARBA00023098"/>
    </source>
</evidence>
<evidence type="ECO:0000313" key="13">
    <source>
        <dbReference type="EMBL" id="PNU20655.1"/>
    </source>
</evidence>
<feature type="domain" description="EamA" evidence="12">
    <location>
        <begin position="5"/>
        <end position="132"/>
    </location>
</feature>
<dbReference type="InterPro" id="IPR037185">
    <property type="entry name" value="EmrE-like"/>
</dbReference>
<dbReference type="PANTHER" id="PTHR30561">
    <property type="entry name" value="SMR FAMILY PROTON-DEPENDENT DRUG EFFLUX TRANSPORTER SUGE"/>
    <property type="match status" value="1"/>
</dbReference>
<organism evidence="13 14">
    <name type="scientific">Geothermobacter hydrogeniphilus</name>
    <dbReference type="NCBI Taxonomy" id="1969733"/>
    <lineage>
        <taxon>Bacteria</taxon>
        <taxon>Pseudomonadati</taxon>
        <taxon>Thermodesulfobacteriota</taxon>
        <taxon>Desulfuromonadia</taxon>
        <taxon>Desulfuromonadales</taxon>
        <taxon>Geothermobacteraceae</taxon>
        <taxon>Geothermobacter</taxon>
    </lineage>
</organism>
<evidence type="ECO:0000256" key="1">
    <source>
        <dbReference type="ARBA" id="ARBA00004651"/>
    </source>
</evidence>
<comment type="caution">
    <text evidence="13">The sequence shown here is derived from an EMBL/GenBank/DDBJ whole genome shotgun (WGS) entry which is preliminary data.</text>
</comment>
<dbReference type="PANTHER" id="PTHR30561:SF9">
    <property type="entry name" value="4-AMINO-4-DEOXY-L-ARABINOSE-PHOSPHOUNDECAPRENOL FLIPPASE SUBUNIT ARNF-RELATED"/>
    <property type="match status" value="1"/>
</dbReference>
<gene>
    <name evidence="13" type="ORF">C2E25_06340</name>
</gene>
<feature type="transmembrane region" description="Helical" evidence="11">
    <location>
        <begin position="272"/>
        <end position="289"/>
    </location>
</feature>
<dbReference type="InterPro" id="IPR000620">
    <property type="entry name" value="EamA_dom"/>
</dbReference>
<reference evidence="13 14" key="1">
    <citation type="journal article" date="2018" name="Genome Announc.">
        <title>Genome Sequence of Geothermobacter sp. HR-1 Iron Reducer from the Loihi Seamount.</title>
        <authorList>
            <person name="Smith H."/>
            <person name="Abuyen K."/>
            <person name="Tremblay J."/>
            <person name="Savalia P."/>
            <person name="Perez-Rodriguez I."/>
            <person name="Emerson D."/>
            <person name="Tully B."/>
            <person name="Amend J."/>
        </authorList>
    </citation>
    <scope>NUCLEOTIDE SEQUENCE [LARGE SCALE GENOMIC DNA]</scope>
    <source>
        <strain evidence="13 14">HR-1</strain>
    </source>
</reference>
<feature type="transmembrane region" description="Helical" evidence="11">
    <location>
        <begin position="6"/>
        <end position="23"/>
    </location>
</feature>
<dbReference type="Gene3D" id="1.10.3730.20">
    <property type="match status" value="2"/>
</dbReference>
<keyword evidence="7" id="KW-0448">Lipopolysaccharide biosynthesis</keyword>
<dbReference type="AlphaFoldDB" id="A0A2K2HBI1"/>
<dbReference type="Proteomes" id="UP000236340">
    <property type="component" value="Unassembled WGS sequence"/>
</dbReference>
<dbReference type="GO" id="GO:0005886">
    <property type="term" value="C:plasma membrane"/>
    <property type="evidence" value="ECO:0007669"/>
    <property type="project" value="UniProtKB-SubCell"/>
</dbReference>
<dbReference type="Pfam" id="PF00892">
    <property type="entry name" value="EamA"/>
    <property type="match status" value="2"/>
</dbReference>
<keyword evidence="3" id="KW-0444">Lipid biosynthesis</keyword>
<evidence type="ECO:0000256" key="10">
    <source>
        <dbReference type="ARBA" id="ARBA00023136"/>
    </source>
</evidence>
<evidence type="ECO:0000256" key="6">
    <source>
        <dbReference type="ARBA" id="ARBA00022692"/>
    </source>
</evidence>
<evidence type="ECO:0000256" key="3">
    <source>
        <dbReference type="ARBA" id="ARBA00022516"/>
    </source>
</evidence>
<evidence type="ECO:0000256" key="8">
    <source>
        <dbReference type="ARBA" id="ARBA00022989"/>
    </source>
</evidence>
<evidence type="ECO:0000313" key="14">
    <source>
        <dbReference type="Proteomes" id="UP000236340"/>
    </source>
</evidence>
<dbReference type="InterPro" id="IPR000390">
    <property type="entry name" value="Small_drug/metabolite_transptr"/>
</dbReference>
<feature type="transmembrane region" description="Helical" evidence="11">
    <location>
        <begin position="154"/>
        <end position="171"/>
    </location>
</feature>
<keyword evidence="10 11" id="KW-0472">Membrane</keyword>
<keyword evidence="9" id="KW-0443">Lipid metabolism</keyword>
<comment type="subcellular location">
    <subcellularLocation>
        <location evidence="1">Cell membrane</location>
        <topology evidence="1">Multi-pass membrane protein</topology>
    </subcellularLocation>
</comment>
<feature type="transmembrane region" description="Helical" evidence="11">
    <location>
        <begin position="115"/>
        <end position="133"/>
    </location>
</feature>
<feature type="transmembrane region" description="Helical" evidence="11">
    <location>
        <begin position="183"/>
        <end position="201"/>
    </location>
</feature>
<feature type="transmembrane region" description="Helical" evidence="11">
    <location>
        <begin position="219"/>
        <end position="238"/>
    </location>
</feature>
<evidence type="ECO:0000256" key="2">
    <source>
        <dbReference type="ARBA" id="ARBA00022475"/>
    </source>
</evidence>
<dbReference type="EMBL" id="PPFX01000010">
    <property type="protein sequence ID" value="PNU20655.1"/>
    <property type="molecule type" value="Genomic_DNA"/>
</dbReference>
<keyword evidence="6 11" id="KW-0812">Transmembrane</keyword>
<sequence length="290" mass="31957">MNSLAFVLILFSALMHALWNLLVKQSGDKTAYIWWMFLQSGILFSLIMLLAAGPFPPLSPRLLLLTAGGAVCFVLYHLFTGRAYREGDLSMTYPLAQTAMLYVPLWGVLLLKEHLSPLGGAGILLIAIGAYAVQLRTLRMSEVLRPFHNLGSSSVRFALAAGLVYSFGAVIDKSGVTRYDPLHFTYLLVVWMLLLMSLNLLRSGNRGRIPAEWRRHPRLVLCAGPVMLCSFLSFRYGLQLAPMSYAVPVRQASLLIAVLIGVVFLGERAGRIRFGATLLILAGVCLVRFG</sequence>
<feature type="transmembrane region" description="Helical" evidence="11">
    <location>
        <begin position="58"/>
        <end position="79"/>
    </location>
</feature>
<evidence type="ECO:0000256" key="5">
    <source>
        <dbReference type="ARBA" id="ARBA00022556"/>
    </source>
</evidence>
<feature type="transmembrane region" description="Helical" evidence="11">
    <location>
        <begin position="244"/>
        <end position="265"/>
    </location>
</feature>
<name>A0A2K2HBI1_9BACT</name>
<dbReference type="OrthoDB" id="9783707at2"/>
<evidence type="ECO:0000256" key="4">
    <source>
        <dbReference type="ARBA" id="ARBA00022519"/>
    </source>
</evidence>
<evidence type="ECO:0000256" key="11">
    <source>
        <dbReference type="SAM" id="Phobius"/>
    </source>
</evidence>